<dbReference type="PANTHER" id="PTHR37310">
    <property type="entry name" value="CYTOPLASMIC PROTEIN-RELATED"/>
    <property type="match status" value="1"/>
</dbReference>
<dbReference type="RefSeq" id="WP_168694723.1">
    <property type="nucleotide sequence ID" value="NZ_CP051206.1"/>
</dbReference>
<gene>
    <name evidence="1" type="ORF">HGD76_01135</name>
</gene>
<accession>A0A6H2BVJ2</accession>
<name>A0A6H2BVJ2_DOLFA</name>
<dbReference type="InterPro" id="IPR044543">
    <property type="entry name" value="YHJQ-like"/>
</dbReference>
<dbReference type="AlphaFoldDB" id="A0A6H2BVJ2"/>
<proteinExistence type="predicted"/>
<dbReference type="Pfam" id="PF03860">
    <property type="entry name" value="Csp"/>
    <property type="match status" value="1"/>
</dbReference>
<dbReference type="EMBL" id="CP051206">
    <property type="protein sequence ID" value="QJB43050.1"/>
    <property type="molecule type" value="Genomic_DNA"/>
</dbReference>
<evidence type="ECO:0000313" key="1">
    <source>
        <dbReference type="EMBL" id="QJB43050.1"/>
    </source>
</evidence>
<protein>
    <submittedName>
        <fullName evidence="1">Four-helix bundle copper-binding protein</fullName>
    </submittedName>
</protein>
<dbReference type="Proteomes" id="UP000502433">
    <property type="component" value="Chromosome"/>
</dbReference>
<dbReference type="InterPro" id="IPR005560">
    <property type="entry name" value="Csp_YhjQ"/>
</dbReference>
<sequence length="120" mass="13722">MMMMMTKSMTNEMQICVNACMECHKMCLETMTYCMTKGGKYMDITMMTMLRDCAEMCMMCTNMMMAGSEFSDRTCMLCAEMCDRCAITCEKMSDDSKMMECAAACRRCAESCKSMQMMPV</sequence>
<dbReference type="KEGG" id="dfs:HGD76_01135"/>
<evidence type="ECO:0000313" key="2">
    <source>
        <dbReference type="Proteomes" id="UP000502433"/>
    </source>
</evidence>
<reference evidence="1 2" key="2">
    <citation type="submission" date="2020-04" db="EMBL/GenBank/DDBJ databases">
        <authorList>
            <person name="Fomenkov A."/>
            <person name="Anton B.P."/>
            <person name="Roberts R.J."/>
        </authorList>
    </citation>
    <scope>NUCLEOTIDE SEQUENCE [LARGE SCALE GENOMIC DNA]</scope>
    <source>
        <strain evidence="1 2">CCAP 1403/13f</strain>
    </source>
</reference>
<dbReference type="PANTHER" id="PTHR37310:SF1">
    <property type="entry name" value="CYTOPLASMIC PROTEIN"/>
    <property type="match status" value="1"/>
</dbReference>
<dbReference type="Gene3D" id="1.20.1270.360">
    <property type="match status" value="1"/>
</dbReference>
<reference evidence="1 2" key="1">
    <citation type="submission" date="2020-04" db="EMBL/GenBank/DDBJ databases">
        <title>Genome-Wide Identification of 5-Methylcytosine Sites in Bacterial Genomes By High-Throughput Sequencing of MspJI Restriction Fragments.</title>
        <authorList>
            <person name="Wu V."/>
        </authorList>
    </citation>
    <scope>NUCLEOTIDE SEQUENCE [LARGE SCALE GENOMIC DNA]</scope>
    <source>
        <strain evidence="1 2">CCAP 1403/13f</strain>
    </source>
</reference>
<dbReference type="CDD" id="cd08026">
    <property type="entry name" value="DUF326"/>
    <property type="match status" value="1"/>
</dbReference>
<organism evidence="1 2">
    <name type="scientific">Dolichospermum flos-aquae CCAP 1403/13F</name>
    <dbReference type="NCBI Taxonomy" id="315271"/>
    <lineage>
        <taxon>Bacteria</taxon>
        <taxon>Bacillati</taxon>
        <taxon>Cyanobacteriota</taxon>
        <taxon>Cyanophyceae</taxon>
        <taxon>Nostocales</taxon>
        <taxon>Aphanizomenonaceae</taxon>
        <taxon>Dolichospermum</taxon>
    </lineage>
</organism>